<evidence type="ECO:0000256" key="1">
    <source>
        <dbReference type="SAM" id="Phobius"/>
    </source>
</evidence>
<feature type="transmembrane region" description="Helical" evidence="1">
    <location>
        <begin position="64"/>
        <end position="86"/>
    </location>
</feature>
<feature type="transmembrane region" description="Helical" evidence="1">
    <location>
        <begin position="300"/>
        <end position="328"/>
    </location>
</feature>
<dbReference type="AlphaFoldDB" id="A0A918R9F7"/>
<evidence type="ECO:0008006" key="4">
    <source>
        <dbReference type="Google" id="ProtNLM"/>
    </source>
</evidence>
<evidence type="ECO:0000313" key="2">
    <source>
        <dbReference type="EMBL" id="GGZ89286.1"/>
    </source>
</evidence>
<reference evidence="2" key="2">
    <citation type="submission" date="2020-09" db="EMBL/GenBank/DDBJ databases">
        <authorList>
            <person name="Sun Q."/>
            <person name="Kim S."/>
        </authorList>
    </citation>
    <scope>NUCLEOTIDE SEQUENCE</scope>
    <source>
        <strain evidence="2">KCTC 12710</strain>
    </source>
</reference>
<keyword evidence="1" id="KW-0472">Membrane</keyword>
<proteinExistence type="predicted"/>
<dbReference type="EMBL" id="BMWZ01000007">
    <property type="protein sequence ID" value="GGZ89286.1"/>
    <property type="molecule type" value="Genomic_DNA"/>
</dbReference>
<feature type="transmembrane region" description="Helical" evidence="1">
    <location>
        <begin position="138"/>
        <end position="154"/>
    </location>
</feature>
<feature type="transmembrane region" description="Helical" evidence="1">
    <location>
        <begin position="92"/>
        <end position="109"/>
    </location>
</feature>
<feature type="transmembrane region" description="Helical" evidence="1">
    <location>
        <begin position="37"/>
        <end position="57"/>
    </location>
</feature>
<dbReference type="Proteomes" id="UP000636004">
    <property type="component" value="Unassembled WGS sequence"/>
</dbReference>
<sequence length="351" mass="41425">MEHISKNSKVLLYLLFFWGVIVTIRGFSLSLQDWMTNFGNIYMGYAWLVPVVVIIGLKIENWKIVFKTISFMFSIMILAFIASPYLSHNEEWIQLLRPVNFILIIGLYRFKFMTRLQVYCILFVYVKIAIYSSRRMEFLFLGVVLIFLMIDRISSISIKKIFFKYIIFGFFILFTLVFTVGYEFLSDIALSVIDFQETRVFLFNEIFEDLSKTDDLLFGRGSLGKYYSDFFARTRRYWEAMGRVGWPGDVPDRISVEVGYLQMILKGGFVMLILNVLIYFKAIYLAIFKSNNWFIRRLGYFILIITILTIIELRPTFTPLFIILWMAIGTVLKKDYRDMDDVEINNLIGLK</sequence>
<evidence type="ECO:0000313" key="3">
    <source>
        <dbReference type="Proteomes" id="UP000636004"/>
    </source>
</evidence>
<name>A0A918R9F7_9FLAO</name>
<comment type="caution">
    <text evidence="2">The sequence shown here is derived from an EMBL/GenBank/DDBJ whole genome shotgun (WGS) entry which is preliminary data.</text>
</comment>
<organism evidence="2 3">
    <name type="scientific">Algibacter mikhailovii</name>
    <dbReference type="NCBI Taxonomy" id="425498"/>
    <lineage>
        <taxon>Bacteria</taxon>
        <taxon>Pseudomonadati</taxon>
        <taxon>Bacteroidota</taxon>
        <taxon>Flavobacteriia</taxon>
        <taxon>Flavobacteriales</taxon>
        <taxon>Flavobacteriaceae</taxon>
        <taxon>Algibacter</taxon>
    </lineage>
</organism>
<protein>
    <recommendedName>
        <fullName evidence="4">O-antigen ligase domain-containing protein</fullName>
    </recommendedName>
</protein>
<keyword evidence="1" id="KW-1133">Transmembrane helix</keyword>
<keyword evidence="1" id="KW-0812">Transmembrane</keyword>
<feature type="transmembrane region" description="Helical" evidence="1">
    <location>
        <begin position="12"/>
        <end position="31"/>
    </location>
</feature>
<feature type="transmembrane region" description="Helical" evidence="1">
    <location>
        <begin position="269"/>
        <end position="288"/>
    </location>
</feature>
<feature type="transmembrane region" description="Helical" evidence="1">
    <location>
        <begin position="161"/>
        <end position="182"/>
    </location>
</feature>
<keyword evidence="3" id="KW-1185">Reference proteome</keyword>
<dbReference type="RefSeq" id="WP_189362036.1">
    <property type="nucleotide sequence ID" value="NZ_BMWZ01000007.1"/>
</dbReference>
<gene>
    <name evidence="2" type="ORF">GCM10007028_29410</name>
</gene>
<accession>A0A918R9F7</accession>
<reference evidence="2" key="1">
    <citation type="journal article" date="2014" name="Int. J. Syst. Evol. Microbiol.">
        <title>Complete genome sequence of Corynebacterium casei LMG S-19264T (=DSM 44701T), isolated from a smear-ripened cheese.</title>
        <authorList>
            <consortium name="US DOE Joint Genome Institute (JGI-PGF)"/>
            <person name="Walter F."/>
            <person name="Albersmeier A."/>
            <person name="Kalinowski J."/>
            <person name="Ruckert C."/>
        </authorList>
    </citation>
    <scope>NUCLEOTIDE SEQUENCE</scope>
    <source>
        <strain evidence="2">KCTC 12710</strain>
    </source>
</reference>
<feature type="transmembrane region" description="Helical" evidence="1">
    <location>
        <begin position="116"/>
        <end position="132"/>
    </location>
</feature>